<comment type="caution">
    <text evidence="2">The sequence shown here is derived from an EMBL/GenBank/DDBJ whole genome shotgun (WGS) entry which is preliminary data.</text>
</comment>
<dbReference type="Pfam" id="PF13650">
    <property type="entry name" value="Asp_protease_2"/>
    <property type="match status" value="1"/>
</dbReference>
<dbReference type="RefSeq" id="WP_420244416.1">
    <property type="nucleotide sequence ID" value="NZ_BOPV01000001.1"/>
</dbReference>
<evidence type="ECO:0000313" key="3">
    <source>
        <dbReference type="Proteomes" id="UP000681075"/>
    </source>
</evidence>
<organism evidence="2 3">
    <name type="scientific">Roseiterribacter gracilis</name>
    <dbReference type="NCBI Taxonomy" id="2812848"/>
    <lineage>
        <taxon>Bacteria</taxon>
        <taxon>Pseudomonadati</taxon>
        <taxon>Pseudomonadota</taxon>
        <taxon>Alphaproteobacteria</taxon>
        <taxon>Rhodospirillales</taxon>
        <taxon>Roseiterribacteraceae</taxon>
        <taxon>Roseiterribacter</taxon>
    </lineage>
</organism>
<sequence>MRRTIALSLWALAAASCASAETCNLQRVAELPVQYMPQAGLIFVSAKIQDQPIPMVLATAAQSTMIDSATAERLKLDMRPVRNLKGQSRSGESQRVFEVLIPEMHVGTIRYTQYRMLITEVARTDAQKRNVGSFSLNSMNNADFEFDVAAGKVKAFTPAPCATSAPWASDADTVPLVETANSHHMRVDVKVDGKTLRAEFDSSLRRSALTWSGMRRLGLSPDGDVETTPDGEKLRRYQSFAIGDEEIRNPRFGVVRVVETWSANGGTARRIEMDSQPDMYLGADWLRAHHVYVGRGAKQVHFTYNGGPVFEK</sequence>
<dbReference type="Gene3D" id="2.40.70.10">
    <property type="entry name" value="Acid Proteases"/>
    <property type="match status" value="2"/>
</dbReference>
<dbReference type="InterPro" id="IPR034122">
    <property type="entry name" value="Retropepsin-like_bacterial"/>
</dbReference>
<reference evidence="2" key="1">
    <citation type="submission" date="2021-02" db="EMBL/GenBank/DDBJ databases">
        <title>Genome sequence of Rhodospirillales sp. strain TMPK1 isolated from soil.</title>
        <authorList>
            <person name="Nakai R."/>
            <person name="Kusada H."/>
            <person name="Tamaki H."/>
        </authorList>
    </citation>
    <scope>NUCLEOTIDE SEQUENCE</scope>
    <source>
        <strain evidence="2">TMPK1</strain>
    </source>
</reference>
<dbReference type="AlphaFoldDB" id="A0A8S8XGQ5"/>
<keyword evidence="1" id="KW-0732">Signal</keyword>
<accession>A0A8S8XGQ5</accession>
<proteinExistence type="predicted"/>
<evidence type="ECO:0000256" key="1">
    <source>
        <dbReference type="SAM" id="SignalP"/>
    </source>
</evidence>
<name>A0A8S8XGQ5_9PROT</name>
<feature type="chain" id="PRO_5035942396" evidence="1">
    <location>
        <begin position="21"/>
        <end position="312"/>
    </location>
</feature>
<feature type="signal peptide" evidence="1">
    <location>
        <begin position="1"/>
        <end position="20"/>
    </location>
</feature>
<dbReference type="InterPro" id="IPR021109">
    <property type="entry name" value="Peptidase_aspartic_dom_sf"/>
</dbReference>
<keyword evidence="3" id="KW-1185">Reference proteome</keyword>
<gene>
    <name evidence="2" type="ORF">TMPK1_33160</name>
</gene>
<evidence type="ECO:0000313" key="2">
    <source>
        <dbReference type="EMBL" id="GIL41079.1"/>
    </source>
</evidence>
<dbReference type="CDD" id="cd05483">
    <property type="entry name" value="retropepsin_like_bacteria"/>
    <property type="match status" value="1"/>
</dbReference>
<dbReference type="Proteomes" id="UP000681075">
    <property type="component" value="Unassembled WGS sequence"/>
</dbReference>
<dbReference type="EMBL" id="BOPV01000001">
    <property type="protein sequence ID" value="GIL41079.1"/>
    <property type="molecule type" value="Genomic_DNA"/>
</dbReference>
<dbReference type="PROSITE" id="PS51257">
    <property type="entry name" value="PROKAR_LIPOPROTEIN"/>
    <property type="match status" value="1"/>
</dbReference>
<protein>
    <submittedName>
        <fullName evidence="2">Uncharacterized protein</fullName>
    </submittedName>
</protein>